<reference evidence="2" key="1">
    <citation type="submission" date="2021-01" db="EMBL/GenBank/DDBJ databases">
        <authorList>
            <person name="Corre E."/>
            <person name="Pelletier E."/>
            <person name="Niang G."/>
            <person name="Scheremetjew M."/>
            <person name="Finn R."/>
            <person name="Kale V."/>
            <person name="Holt S."/>
            <person name="Cochrane G."/>
            <person name="Meng A."/>
            <person name="Brown T."/>
            <person name="Cohen L."/>
        </authorList>
    </citation>
    <scope>NUCLEOTIDE SEQUENCE</scope>
    <source>
        <strain evidence="2">CCCM811</strain>
    </source>
</reference>
<feature type="transmembrane region" description="Helical" evidence="1">
    <location>
        <begin position="114"/>
        <end position="135"/>
    </location>
</feature>
<name>A0A7S3Z246_9EUKA</name>
<feature type="transmembrane region" description="Helical" evidence="1">
    <location>
        <begin position="41"/>
        <end position="60"/>
    </location>
</feature>
<evidence type="ECO:0000256" key="1">
    <source>
        <dbReference type="SAM" id="Phobius"/>
    </source>
</evidence>
<gene>
    <name evidence="2" type="ORF">LGLO00237_LOCUS21067</name>
</gene>
<organism evidence="2">
    <name type="scientific">Lotharella globosa</name>
    <dbReference type="NCBI Taxonomy" id="91324"/>
    <lineage>
        <taxon>Eukaryota</taxon>
        <taxon>Sar</taxon>
        <taxon>Rhizaria</taxon>
        <taxon>Cercozoa</taxon>
        <taxon>Chlorarachniophyceae</taxon>
        <taxon>Lotharella</taxon>
    </lineage>
</organism>
<sequence>MSSKGWFVTDSLKVIAALCQAVWGLIMLSRRRTDEVLNKKIIRSFATVNAVLIAVGVQIARSPGRGPWEAHVVFLSTVVIVELNVGLYLALVLARAAHAIANVSLEPLQWGPRFLLSGSIVGTTTELIVMVGILVTNKIWWLSIRFIGVAIDVVFIGGFIFVSTVALRLHLLRNIRNREAASVYVQVEDGGRHSTTTKQVTASESKILGKLLLLAIISAGIVLVSVTLLLVDGFAILTQSGGRKLEDRYNDRQDAQEKEDYSLLADAPNLVALVVNAVYLYSTMS</sequence>
<keyword evidence="1" id="KW-1133">Transmembrane helix</keyword>
<feature type="transmembrane region" description="Helical" evidence="1">
    <location>
        <begin position="12"/>
        <end position="29"/>
    </location>
</feature>
<protein>
    <submittedName>
        <fullName evidence="2">Uncharacterized protein</fullName>
    </submittedName>
</protein>
<feature type="transmembrane region" description="Helical" evidence="1">
    <location>
        <begin position="72"/>
        <end position="93"/>
    </location>
</feature>
<accession>A0A7S3Z246</accession>
<dbReference type="AlphaFoldDB" id="A0A7S3Z246"/>
<keyword evidence="1" id="KW-0812">Transmembrane</keyword>
<proteinExistence type="predicted"/>
<evidence type="ECO:0000313" key="2">
    <source>
        <dbReference type="EMBL" id="CAE0669440.1"/>
    </source>
</evidence>
<feature type="transmembrane region" description="Helical" evidence="1">
    <location>
        <begin position="147"/>
        <end position="169"/>
    </location>
</feature>
<keyword evidence="1" id="KW-0472">Membrane</keyword>
<dbReference type="EMBL" id="HBIV01029500">
    <property type="protein sequence ID" value="CAE0669440.1"/>
    <property type="molecule type" value="Transcribed_RNA"/>
</dbReference>
<feature type="transmembrane region" description="Helical" evidence="1">
    <location>
        <begin position="211"/>
        <end position="237"/>
    </location>
</feature>